<evidence type="ECO:0000313" key="3">
    <source>
        <dbReference type="Proteomes" id="UP000484164"/>
    </source>
</evidence>
<feature type="domain" description="DUF5683" evidence="1">
    <location>
        <begin position="61"/>
        <end position="205"/>
    </location>
</feature>
<dbReference type="EMBL" id="WBVQ01000001">
    <property type="protein sequence ID" value="KAB2817553.1"/>
    <property type="molecule type" value="Genomic_DNA"/>
</dbReference>
<reference evidence="2 3" key="1">
    <citation type="submission" date="2019-10" db="EMBL/GenBank/DDBJ databases">
        <title>Genome sequence of Phaeocystidibacter marisrubri JCM30614 (type strain).</title>
        <authorList>
            <person name="Bowman J.P."/>
        </authorList>
    </citation>
    <scope>NUCLEOTIDE SEQUENCE [LARGE SCALE GENOMIC DNA]</scope>
    <source>
        <strain evidence="2 3">JCM 30614</strain>
    </source>
</reference>
<dbReference type="RefSeq" id="WP_151692181.1">
    <property type="nucleotide sequence ID" value="NZ_BMGX01000002.1"/>
</dbReference>
<accession>A0A6L3ZIV3</accession>
<dbReference type="Pfam" id="PF18935">
    <property type="entry name" value="DUF5683"/>
    <property type="match status" value="1"/>
</dbReference>
<name>A0A6L3ZIV3_9FLAO</name>
<evidence type="ECO:0000313" key="2">
    <source>
        <dbReference type="EMBL" id="KAB2817553.1"/>
    </source>
</evidence>
<sequence>MTAAFVLLLSFSGTAQVEEGETENDSIHELPNLEADPNLFRFGQSSDLEAPKTEVEEDTGHSPTKATLLSLIPGGGQIYNDKWWKVPIIYGGLATSGYFIYDNNQQLRFWTNIINQRLDSTQTDEYEGIYSDNQLFTIQNSYRRYRDLSIIITVAIYGLQILDANVDAHLYNFDVSDDISLHWEPTFVADPRLGAVYGASFRIRF</sequence>
<proteinExistence type="predicted"/>
<organism evidence="2 3">
    <name type="scientific">Phaeocystidibacter marisrubri</name>
    <dbReference type="NCBI Taxonomy" id="1577780"/>
    <lineage>
        <taxon>Bacteria</taxon>
        <taxon>Pseudomonadati</taxon>
        <taxon>Bacteroidota</taxon>
        <taxon>Flavobacteriia</taxon>
        <taxon>Flavobacteriales</taxon>
        <taxon>Phaeocystidibacteraceae</taxon>
        <taxon>Phaeocystidibacter</taxon>
    </lineage>
</organism>
<dbReference type="OrthoDB" id="9813910at2"/>
<comment type="caution">
    <text evidence="2">The sequence shown here is derived from an EMBL/GenBank/DDBJ whole genome shotgun (WGS) entry which is preliminary data.</text>
</comment>
<protein>
    <recommendedName>
        <fullName evidence="1">DUF5683 domain-containing protein</fullName>
    </recommendedName>
</protein>
<dbReference type="Proteomes" id="UP000484164">
    <property type="component" value="Unassembled WGS sequence"/>
</dbReference>
<gene>
    <name evidence="2" type="ORF">F8C82_03905</name>
</gene>
<evidence type="ECO:0000259" key="1">
    <source>
        <dbReference type="Pfam" id="PF18935"/>
    </source>
</evidence>
<keyword evidence="3" id="KW-1185">Reference proteome</keyword>
<dbReference type="AlphaFoldDB" id="A0A6L3ZIV3"/>
<dbReference type="InterPro" id="IPR043738">
    <property type="entry name" value="DUF5683"/>
</dbReference>